<protein>
    <submittedName>
        <fullName evidence="1">Thioesterase</fullName>
    </submittedName>
</protein>
<dbReference type="AlphaFoldDB" id="A0A1Q9LC80"/>
<organism evidence="1 2">
    <name type="scientific">Actinokineospora bangkokensis</name>
    <dbReference type="NCBI Taxonomy" id="1193682"/>
    <lineage>
        <taxon>Bacteria</taxon>
        <taxon>Bacillati</taxon>
        <taxon>Actinomycetota</taxon>
        <taxon>Actinomycetes</taxon>
        <taxon>Pseudonocardiales</taxon>
        <taxon>Pseudonocardiaceae</taxon>
        <taxon>Actinokineospora</taxon>
    </lineage>
</organism>
<evidence type="ECO:0000313" key="1">
    <source>
        <dbReference type="EMBL" id="OLR89616.1"/>
    </source>
</evidence>
<dbReference type="CDD" id="cd00586">
    <property type="entry name" value="4HBT"/>
    <property type="match status" value="1"/>
</dbReference>
<name>A0A1Q9LC80_9PSEU</name>
<evidence type="ECO:0000313" key="2">
    <source>
        <dbReference type="Proteomes" id="UP000186040"/>
    </source>
</evidence>
<dbReference type="Gene3D" id="3.10.129.10">
    <property type="entry name" value="Hotdog Thioesterase"/>
    <property type="match status" value="1"/>
</dbReference>
<dbReference type="Pfam" id="PF13279">
    <property type="entry name" value="4HBT_2"/>
    <property type="match status" value="1"/>
</dbReference>
<keyword evidence="2" id="KW-1185">Reference proteome</keyword>
<proteinExistence type="predicted"/>
<dbReference type="InterPro" id="IPR029069">
    <property type="entry name" value="HotDog_dom_sf"/>
</dbReference>
<reference evidence="1 2" key="1">
    <citation type="submission" date="2016-10" db="EMBL/GenBank/DDBJ databases">
        <title>The Draft Genome Sequence of Actinokineospora bangkokensis 44EHWT reveals the biosynthetic pathway of antifungal compounds Thailandins with unusual extender unit butylmalonyl-CoA.</title>
        <authorList>
            <person name="Greule A."/>
            <person name="Intra B."/>
            <person name="Flemming S."/>
            <person name="Rommel M.G."/>
            <person name="Panbangred W."/>
            <person name="Bechthold A."/>
        </authorList>
    </citation>
    <scope>NUCLEOTIDE SEQUENCE [LARGE SCALE GENOMIC DNA]</scope>
    <source>
        <strain evidence="1 2">44EHW</strain>
    </source>
</reference>
<comment type="caution">
    <text evidence="1">The sequence shown here is derived from an EMBL/GenBank/DDBJ whole genome shotgun (WGS) entry which is preliminary data.</text>
</comment>
<accession>A0A1Q9LC80</accession>
<dbReference type="SUPFAM" id="SSF54637">
    <property type="entry name" value="Thioesterase/thiol ester dehydrase-isomerase"/>
    <property type="match status" value="1"/>
</dbReference>
<dbReference type="STRING" id="1193682.BJP25_05690"/>
<dbReference type="EMBL" id="MKQR01000032">
    <property type="protein sequence ID" value="OLR89616.1"/>
    <property type="molecule type" value="Genomic_DNA"/>
</dbReference>
<dbReference type="OrthoDB" id="9799036at2"/>
<dbReference type="Proteomes" id="UP000186040">
    <property type="component" value="Unassembled WGS sequence"/>
</dbReference>
<gene>
    <name evidence="1" type="ORF">BJP25_05690</name>
</gene>
<sequence>MDAYGHVNHARTVTLMEEARVQMLFRGAAAQAAGELSKGLIVVKLDVHYRAPLFTDVESLRTEIAVTRLQVSNFVLRYAIHTGPAEADPVGVTATTTMAAFDFERQAPRRITEPERAFLATWLELPSA</sequence>